<sequence length="332" mass="36166">MVSYKWCVCTFVVALFSSISSITGEGGEGVVSQTIIVDPSGSGGFRTIQAAINSVPSNNQQWTTINIKQGVYKEQVLIPRDKPFIYLKGAGRKYTFIVWDGHESIDNATFASEADNTLARDITFSNSYNSKNPNPIARAVAAKIKGDKSAFYGCAFLGVQDTLWDAQGRHYYKSCTFKGAVDFIFGAAQTHYESCNISVDTSTLNGKTAGYIAAQGRENGQDTNGFVFKGCNIDGNGKTYLGRGWRPYSRVLFYNTQMSDIVVPQGWDAWKAAGKESQLTLSEYNCSGPGANSSGRVAWEKKLSEGEVNQLTNISFIDNEGWVKIALNILGG</sequence>
<keyword evidence="12" id="KW-1185">Reference proteome</keyword>
<evidence type="ECO:0000256" key="6">
    <source>
        <dbReference type="ARBA" id="ARBA00023180"/>
    </source>
</evidence>
<keyword evidence="5" id="KW-0063">Aspartyl esterase</keyword>
<name>A0AAD4JIT3_PERFH</name>
<dbReference type="FunFam" id="2.160.20.10:FF:000013">
    <property type="entry name" value="Pectinesterase"/>
    <property type="match status" value="1"/>
</dbReference>
<evidence type="ECO:0000313" key="12">
    <source>
        <dbReference type="Proteomes" id="UP001190926"/>
    </source>
</evidence>
<gene>
    <name evidence="11" type="ORF">C2S53_004027</name>
</gene>
<keyword evidence="4" id="KW-0378">Hydrolase</keyword>
<comment type="pathway">
    <text evidence="1">Glycan metabolism; pectin degradation; 2-dehydro-3-deoxy-D-gluconate from pectin: step 1/5.</text>
</comment>
<comment type="similarity">
    <text evidence="2">Belongs to the pectinesterase family.</text>
</comment>
<dbReference type="InterPro" id="IPR012334">
    <property type="entry name" value="Pectin_lyas_fold"/>
</dbReference>
<dbReference type="InterPro" id="IPR000070">
    <property type="entry name" value="Pectinesterase_cat"/>
</dbReference>
<keyword evidence="6" id="KW-0325">Glycoprotein</keyword>
<keyword evidence="9" id="KW-0732">Signal</keyword>
<dbReference type="EC" id="3.1.1.11" evidence="3"/>
<evidence type="ECO:0000256" key="1">
    <source>
        <dbReference type="ARBA" id="ARBA00005184"/>
    </source>
</evidence>
<comment type="function">
    <text evidence="8">Acts in the modification of cell walls via demethylesterification of cell wall pectin.</text>
</comment>
<evidence type="ECO:0000313" key="11">
    <source>
        <dbReference type="EMBL" id="KAH6834572.1"/>
    </source>
</evidence>
<evidence type="ECO:0000256" key="5">
    <source>
        <dbReference type="ARBA" id="ARBA00023085"/>
    </source>
</evidence>
<reference evidence="11 12" key="1">
    <citation type="journal article" date="2021" name="Nat. Commun.">
        <title>Incipient diploidization of the medicinal plant Perilla within 10,000 years.</title>
        <authorList>
            <person name="Zhang Y."/>
            <person name="Shen Q."/>
            <person name="Leng L."/>
            <person name="Zhang D."/>
            <person name="Chen S."/>
            <person name="Shi Y."/>
            <person name="Ning Z."/>
            <person name="Chen S."/>
        </authorList>
    </citation>
    <scope>NUCLEOTIDE SEQUENCE [LARGE SCALE GENOMIC DNA]</scope>
    <source>
        <strain evidence="12">cv. PC099</strain>
    </source>
</reference>
<evidence type="ECO:0000256" key="3">
    <source>
        <dbReference type="ARBA" id="ARBA00013229"/>
    </source>
</evidence>
<dbReference type="Pfam" id="PF01095">
    <property type="entry name" value="Pectinesterase"/>
    <property type="match status" value="1"/>
</dbReference>
<organism evidence="11 12">
    <name type="scientific">Perilla frutescens var. hirtella</name>
    <name type="common">Perilla citriodora</name>
    <name type="synonym">Perilla setoyensis</name>
    <dbReference type="NCBI Taxonomy" id="608512"/>
    <lineage>
        <taxon>Eukaryota</taxon>
        <taxon>Viridiplantae</taxon>
        <taxon>Streptophyta</taxon>
        <taxon>Embryophyta</taxon>
        <taxon>Tracheophyta</taxon>
        <taxon>Spermatophyta</taxon>
        <taxon>Magnoliopsida</taxon>
        <taxon>eudicotyledons</taxon>
        <taxon>Gunneridae</taxon>
        <taxon>Pentapetalae</taxon>
        <taxon>asterids</taxon>
        <taxon>lamiids</taxon>
        <taxon>Lamiales</taxon>
        <taxon>Lamiaceae</taxon>
        <taxon>Nepetoideae</taxon>
        <taxon>Elsholtzieae</taxon>
        <taxon>Perilla</taxon>
    </lineage>
</organism>
<dbReference type="SUPFAM" id="SSF51126">
    <property type="entry name" value="Pectin lyase-like"/>
    <property type="match status" value="1"/>
</dbReference>
<comment type="caution">
    <text evidence="11">The sequence shown here is derived from an EMBL/GenBank/DDBJ whole genome shotgun (WGS) entry which is preliminary data.</text>
</comment>
<dbReference type="Proteomes" id="UP001190926">
    <property type="component" value="Unassembled WGS sequence"/>
</dbReference>
<dbReference type="AlphaFoldDB" id="A0AAD4JIT3"/>
<evidence type="ECO:0000256" key="9">
    <source>
        <dbReference type="SAM" id="SignalP"/>
    </source>
</evidence>
<evidence type="ECO:0000256" key="8">
    <source>
        <dbReference type="ARBA" id="ARBA00057335"/>
    </source>
</evidence>
<dbReference type="GO" id="GO:0016829">
    <property type="term" value="F:lyase activity"/>
    <property type="evidence" value="ECO:0007669"/>
    <property type="project" value="UniProtKB-KW"/>
</dbReference>
<dbReference type="PANTHER" id="PTHR31321:SF76">
    <property type="entry name" value="PECTINESTERASE 10-RELATED"/>
    <property type="match status" value="1"/>
</dbReference>
<proteinExistence type="inferred from homology"/>
<evidence type="ECO:0000259" key="10">
    <source>
        <dbReference type="Pfam" id="PF01095"/>
    </source>
</evidence>
<protein>
    <recommendedName>
        <fullName evidence="3">pectinesterase</fullName>
        <ecNumber evidence="3">3.1.1.11</ecNumber>
    </recommendedName>
</protein>
<feature type="chain" id="PRO_5042209033" description="pectinesterase" evidence="9">
    <location>
        <begin position="25"/>
        <end position="332"/>
    </location>
</feature>
<dbReference type="EMBL" id="SDAM02000045">
    <property type="protein sequence ID" value="KAH6834572.1"/>
    <property type="molecule type" value="Genomic_DNA"/>
</dbReference>
<evidence type="ECO:0000256" key="7">
    <source>
        <dbReference type="ARBA" id="ARBA00047928"/>
    </source>
</evidence>
<dbReference type="PANTHER" id="PTHR31321">
    <property type="entry name" value="ACYL-COA THIOESTER HYDROLASE YBHC-RELATED"/>
    <property type="match status" value="1"/>
</dbReference>
<evidence type="ECO:0000256" key="2">
    <source>
        <dbReference type="ARBA" id="ARBA00008891"/>
    </source>
</evidence>
<feature type="domain" description="Pectinesterase catalytic" evidence="10">
    <location>
        <begin position="35"/>
        <end position="319"/>
    </location>
</feature>
<dbReference type="GO" id="GO:0045490">
    <property type="term" value="P:pectin catabolic process"/>
    <property type="evidence" value="ECO:0007669"/>
    <property type="project" value="TreeGrafter"/>
</dbReference>
<feature type="signal peptide" evidence="9">
    <location>
        <begin position="1"/>
        <end position="24"/>
    </location>
</feature>
<accession>A0AAD4JIT3</accession>
<dbReference type="GO" id="GO:0030599">
    <property type="term" value="F:pectinesterase activity"/>
    <property type="evidence" value="ECO:0007669"/>
    <property type="project" value="UniProtKB-EC"/>
</dbReference>
<dbReference type="GO" id="GO:0042545">
    <property type="term" value="P:cell wall modification"/>
    <property type="evidence" value="ECO:0007669"/>
    <property type="project" value="InterPro"/>
</dbReference>
<dbReference type="InterPro" id="IPR011050">
    <property type="entry name" value="Pectin_lyase_fold/virulence"/>
</dbReference>
<evidence type="ECO:0000256" key="4">
    <source>
        <dbReference type="ARBA" id="ARBA00022801"/>
    </source>
</evidence>
<comment type="catalytic activity">
    <reaction evidence="7">
        <text>[(1-&gt;4)-alpha-D-galacturonosyl methyl ester](n) + n H2O = [(1-&gt;4)-alpha-D-galacturonosyl](n) + n methanol + n H(+)</text>
        <dbReference type="Rhea" id="RHEA:22380"/>
        <dbReference type="Rhea" id="RHEA-COMP:14570"/>
        <dbReference type="Rhea" id="RHEA-COMP:14573"/>
        <dbReference type="ChEBI" id="CHEBI:15377"/>
        <dbReference type="ChEBI" id="CHEBI:15378"/>
        <dbReference type="ChEBI" id="CHEBI:17790"/>
        <dbReference type="ChEBI" id="CHEBI:140522"/>
        <dbReference type="ChEBI" id="CHEBI:140523"/>
        <dbReference type="EC" id="3.1.1.11"/>
    </reaction>
</comment>
<dbReference type="Gene3D" id="2.160.20.10">
    <property type="entry name" value="Single-stranded right-handed beta-helix, Pectin lyase-like"/>
    <property type="match status" value="1"/>
</dbReference>